<feature type="region of interest" description="Disordered" evidence="1">
    <location>
        <begin position="74"/>
        <end position="109"/>
    </location>
</feature>
<dbReference type="EMBL" id="JACCFK010000001">
    <property type="protein sequence ID" value="NYI90764.1"/>
    <property type="molecule type" value="Genomic_DNA"/>
</dbReference>
<dbReference type="AlphaFoldDB" id="A0A853B7N8"/>
<feature type="compositionally biased region" description="Basic and acidic residues" evidence="1">
    <location>
        <begin position="74"/>
        <end position="93"/>
    </location>
</feature>
<protein>
    <submittedName>
        <fullName evidence="2">Uncharacterized protein</fullName>
    </submittedName>
</protein>
<dbReference type="Proteomes" id="UP000549616">
    <property type="component" value="Unassembled WGS sequence"/>
</dbReference>
<reference evidence="2 3" key="1">
    <citation type="submission" date="2020-07" db="EMBL/GenBank/DDBJ databases">
        <title>Sequencing the genomes of 1000 actinobacteria strains.</title>
        <authorList>
            <person name="Klenk H.-P."/>
        </authorList>
    </citation>
    <scope>NUCLEOTIDE SEQUENCE [LARGE SCALE GENOMIC DNA]</scope>
    <source>
        <strain evidence="2 3">DSM 104006</strain>
    </source>
</reference>
<dbReference type="RefSeq" id="WP_179774740.1">
    <property type="nucleotide sequence ID" value="NZ_JACCFK010000001.1"/>
</dbReference>
<proteinExistence type="predicted"/>
<accession>A0A853B7N8</accession>
<evidence type="ECO:0000313" key="3">
    <source>
        <dbReference type="Proteomes" id="UP000549616"/>
    </source>
</evidence>
<comment type="caution">
    <text evidence="2">The sequence shown here is derived from an EMBL/GenBank/DDBJ whole genome shotgun (WGS) entry which is preliminary data.</text>
</comment>
<evidence type="ECO:0000256" key="1">
    <source>
        <dbReference type="SAM" id="MobiDB-lite"/>
    </source>
</evidence>
<sequence>MVLLLGDEQPHRRRVGGITGPFRGPDEVRAVAGFADLEPLQAAHHGGTEPGAACPVRITIGAARPRGLLEFRHPSAELRHQPPPDRFDVRTGDHGAGLPANCSRTVTKRPRDTADQLKSFHVPVMFPAR</sequence>
<organism evidence="2 3">
    <name type="scientific">Amycolatopsis endophytica</name>
    <dbReference type="NCBI Taxonomy" id="860233"/>
    <lineage>
        <taxon>Bacteria</taxon>
        <taxon>Bacillati</taxon>
        <taxon>Actinomycetota</taxon>
        <taxon>Actinomycetes</taxon>
        <taxon>Pseudonocardiales</taxon>
        <taxon>Pseudonocardiaceae</taxon>
        <taxon>Amycolatopsis</taxon>
    </lineage>
</organism>
<keyword evidence="3" id="KW-1185">Reference proteome</keyword>
<name>A0A853B7N8_9PSEU</name>
<gene>
    <name evidence="2" type="ORF">HNR02_004087</name>
</gene>
<evidence type="ECO:0000313" key="2">
    <source>
        <dbReference type="EMBL" id="NYI90764.1"/>
    </source>
</evidence>